<dbReference type="CDD" id="cd13128">
    <property type="entry name" value="MATE_Wzx_like"/>
    <property type="match status" value="1"/>
</dbReference>
<dbReference type="PANTHER" id="PTHR43424">
    <property type="entry name" value="LOCUS PUTATIVE PROTEIN 1-RELATED"/>
    <property type="match status" value="1"/>
</dbReference>
<feature type="transmembrane region" description="Helical" evidence="5">
    <location>
        <begin position="404"/>
        <end position="426"/>
    </location>
</feature>
<feature type="transmembrane region" description="Helical" evidence="5">
    <location>
        <begin position="103"/>
        <end position="126"/>
    </location>
</feature>
<comment type="caution">
    <text evidence="6">The sequence shown here is derived from an EMBL/GenBank/DDBJ whole genome shotgun (WGS) entry which is preliminary data.</text>
</comment>
<comment type="subcellular location">
    <subcellularLocation>
        <location evidence="1">Membrane</location>
        <topology evidence="1">Multi-pass membrane protein</topology>
    </subcellularLocation>
</comment>
<evidence type="ECO:0000256" key="5">
    <source>
        <dbReference type="SAM" id="Phobius"/>
    </source>
</evidence>
<feature type="transmembrane region" description="Helical" evidence="5">
    <location>
        <begin position="34"/>
        <end position="55"/>
    </location>
</feature>
<evidence type="ECO:0000256" key="4">
    <source>
        <dbReference type="ARBA" id="ARBA00023136"/>
    </source>
</evidence>
<proteinExistence type="predicted"/>
<gene>
    <name evidence="6" type="ORF">ACFQ4R_07655</name>
</gene>
<feature type="transmembrane region" description="Helical" evidence="5">
    <location>
        <begin position="76"/>
        <end position="97"/>
    </location>
</feature>
<feature type="transmembrane region" description="Helical" evidence="5">
    <location>
        <begin position="373"/>
        <end position="392"/>
    </location>
</feature>
<dbReference type="RefSeq" id="WP_379880721.1">
    <property type="nucleotide sequence ID" value="NZ_JBHTOH010000076.1"/>
</dbReference>
<keyword evidence="7" id="KW-1185">Reference proteome</keyword>
<sequence length="475" mass="53547">MYNMVYQVFVLIVPLITMPYISRVIGPTGVGVNTYTYAMTQYFVLFATLGINLYGSREIAYQRGNKEKLSKTFWEIETLLMTTAIIASLAFLVFLSFPNKYRLYYIAQGVAIIAVAFDISWFFMGIENFKVTVTRNILVKAISLACIFIFVKSKDDLFIYILITSLSILFGNITLWPYLKKHVEPIKLSYLHPLKHLRPSLVLFVPQIAINIYAILNKPMLKIFSSVESAGFFDSSDKIVKLLVALLTSLATVVMPRVANSFIRGDNKQIERLLTKSFDYISFLSIPLMFGIAAVAREFSVLFFGKAFYSVGDILLVESMVIPVIAWASITGNQYLLPTNHNKEYTISVIAGAVANLLLNVPLIMYWGAVGAAISTIISELVVTTIQLHFVNREYKVSKLFKGIYRYLLSGVVMFGIVYVLSSRWALSVKHLIIEVVLGAVIYFGLLLIMKTPILYEIIHRGLDRFNQIKGGKAH</sequence>
<dbReference type="InterPro" id="IPR002797">
    <property type="entry name" value="Polysacc_synth"/>
</dbReference>
<feature type="transmembrane region" description="Helical" evidence="5">
    <location>
        <begin position="280"/>
        <end position="296"/>
    </location>
</feature>
<name>A0ABW4BPU5_9LACO</name>
<evidence type="ECO:0000313" key="6">
    <source>
        <dbReference type="EMBL" id="MFD1411457.1"/>
    </source>
</evidence>
<feature type="transmembrane region" description="Helical" evidence="5">
    <location>
        <begin position="432"/>
        <end position="450"/>
    </location>
</feature>
<feature type="transmembrane region" description="Helical" evidence="5">
    <location>
        <begin position="239"/>
        <end position="259"/>
    </location>
</feature>
<feature type="transmembrane region" description="Helical" evidence="5">
    <location>
        <begin position="5"/>
        <end position="22"/>
    </location>
</feature>
<feature type="transmembrane region" description="Helical" evidence="5">
    <location>
        <begin position="345"/>
        <end position="367"/>
    </location>
</feature>
<evidence type="ECO:0000313" key="7">
    <source>
        <dbReference type="Proteomes" id="UP001597191"/>
    </source>
</evidence>
<evidence type="ECO:0000256" key="3">
    <source>
        <dbReference type="ARBA" id="ARBA00022989"/>
    </source>
</evidence>
<keyword evidence="3 5" id="KW-1133">Transmembrane helix</keyword>
<protein>
    <submittedName>
        <fullName evidence="6">Flippase</fullName>
    </submittedName>
</protein>
<evidence type="ECO:0000256" key="2">
    <source>
        <dbReference type="ARBA" id="ARBA00022692"/>
    </source>
</evidence>
<dbReference type="PANTHER" id="PTHR43424:SF1">
    <property type="entry name" value="LOCUS PUTATIVE PROTEIN 1-RELATED"/>
    <property type="match status" value="1"/>
</dbReference>
<keyword evidence="2 5" id="KW-0812">Transmembrane</keyword>
<dbReference type="Pfam" id="PF01943">
    <property type="entry name" value="Polysacc_synt"/>
    <property type="match status" value="1"/>
</dbReference>
<evidence type="ECO:0000256" key="1">
    <source>
        <dbReference type="ARBA" id="ARBA00004141"/>
    </source>
</evidence>
<organism evidence="6 7">
    <name type="scientific">Lapidilactobacillus gannanensis</name>
    <dbReference type="NCBI Taxonomy" id="2486002"/>
    <lineage>
        <taxon>Bacteria</taxon>
        <taxon>Bacillati</taxon>
        <taxon>Bacillota</taxon>
        <taxon>Bacilli</taxon>
        <taxon>Lactobacillales</taxon>
        <taxon>Lactobacillaceae</taxon>
        <taxon>Lapidilactobacillus</taxon>
    </lineage>
</organism>
<keyword evidence="4 5" id="KW-0472">Membrane</keyword>
<dbReference type="InterPro" id="IPR052556">
    <property type="entry name" value="PolySynth_Transporter"/>
</dbReference>
<feature type="transmembrane region" description="Helical" evidence="5">
    <location>
        <begin position="133"/>
        <end position="151"/>
    </location>
</feature>
<feature type="transmembrane region" description="Helical" evidence="5">
    <location>
        <begin position="308"/>
        <end position="333"/>
    </location>
</feature>
<feature type="transmembrane region" description="Helical" evidence="5">
    <location>
        <begin position="200"/>
        <end position="216"/>
    </location>
</feature>
<feature type="transmembrane region" description="Helical" evidence="5">
    <location>
        <begin position="157"/>
        <end position="179"/>
    </location>
</feature>
<accession>A0ABW4BPU5</accession>
<dbReference type="EMBL" id="JBHTOH010000076">
    <property type="protein sequence ID" value="MFD1411457.1"/>
    <property type="molecule type" value="Genomic_DNA"/>
</dbReference>
<dbReference type="Proteomes" id="UP001597191">
    <property type="component" value="Unassembled WGS sequence"/>
</dbReference>
<reference evidence="7" key="1">
    <citation type="journal article" date="2019" name="Int. J. Syst. Evol. Microbiol.">
        <title>The Global Catalogue of Microorganisms (GCM) 10K type strain sequencing project: providing services to taxonomists for standard genome sequencing and annotation.</title>
        <authorList>
            <consortium name="The Broad Institute Genomics Platform"/>
            <consortium name="The Broad Institute Genome Sequencing Center for Infectious Disease"/>
            <person name="Wu L."/>
            <person name="Ma J."/>
        </authorList>
    </citation>
    <scope>NUCLEOTIDE SEQUENCE [LARGE SCALE GENOMIC DNA]</scope>
    <source>
        <strain evidence="7">CCM 8937</strain>
    </source>
</reference>